<proteinExistence type="predicted"/>
<reference evidence="1 2" key="1">
    <citation type="journal article" date="2016" name="Fungal Biol.">
        <title>The genome of Xylona heveae provides a window into fungal endophytism.</title>
        <authorList>
            <person name="Gazis R."/>
            <person name="Kuo A."/>
            <person name="Riley R."/>
            <person name="LaButti K."/>
            <person name="Lipzen A."/>
            <person name="Lin J."/>
            <person name="Amirebrahimi M."/>
            <person name="Hesse C.N."/>
            <person name="Spatafora J.W."/>
            <person name="Henrissat B."/>
            <person name="Hainaut M."/>
            <person name="Grigoriev I.V."/>
            <person name="Hibbett D.S."/>
        </authorList>
    </citation>
    <scope>NUCLEOTIDE SEQUENCE [LARGE SCALE GENOMIC DNA]</scope>
    <source>
        <strain evidence="1 2">TC161</strain>
    </source>
</reference>
<dbReference type="Proteomes" id="UP000076632">
    <property type="component" value="Unassembled WGS sequence"/>
</dbReference>
<protein>
    <submittedName>
        <fullName evidence="1">Uncharacterized protein</fullName>
    </submittedName>
</protein>
<organism evidence="1 2">
    <name type="scientific">Xylona heveae (strain CBS 132557 / TC161)</name>
    <dbReference type="NCBI Taxonomy" id="1328760"/>
    <lineage>
        <taxon>Eukaryota</taxon>
        <taxon>Fungi</taxon>
        <taxon>Dikarya</taxon>
        <taxon>Ascomycota</taxon>
        <taxon>Pezizomycotina</taxon>
        <taxon>Xylonomycetes</taxon>
        <taxon>Xylonales</taxon>
        <taxon>Xylonaceae</taxon>
        <taxon>Xylona</taxon>
    </lineage>
</organism>
<gene>
    <name evidence="1" type="ORF">L228DRAFT_251365</name>
</gene>
<dbReference type="AlphaFoldDB" id="A0A164ZLN2"/>
<sequence length="85" mass="9416">MPVSPMRTSKECSRHQGSIALHLNSGAVALSLALMAHRPGQSDQRPPAKDILVRDTSIAFLFSDLPFRPWKMYCANEPAKKVRSP</sequence>
<evidence type="ECO:0000313" key="1">
    <source>
        <dbReference type="EMBL" id="KZF19251.1"/>
    </source>
</evidence>
<evidence type="ECO:0000313" key="2">
    <source>
        <dbReference type="Proteomes" id="UP000076632"/>
    </source>
</evidence>
<keyword evidence="2" id="KW-1185">Reference proteome</keyword>
<dbReference type="InParanoid" id="A0A164ZLN2"/>
<dbReference type="EMBL" id="KV407467">
    <property type="protein sequence ID" value="KZF19251.1"/>
    <property type="molecule type" value="Genomic_DNA"/>
</dbReference>
<name>A0A164ZLN2_XYLHT</name>
<accession>A0A164ZLN2</accession>
<dbReference type="RefSeq" id="XP_018184806.1">
    <property type="nucleotide sequence ID" value="XM_018333541.1"/>
</dbReference>
<dbReference type="GeneID" id="28898678"/>